<sequence length="607" mass="67981">MASSGELDYVPPVLNYEDSPTPITELTPELAESLRKRSHTVLSYLVATNSKSIFFNEYEPLAAFRDALDGQVPDDVDDLFSKTVELSEYNDYLPFVDRFFQKDVKVADVENLMAPGLPYFIAHSSGTSGGKTKHFPKYQHPKHMSTSTAQTMAASNPTSKTGGKNCVVYSLGYMDVVKPLDENGEVAKHITVCLMSSGTIRMHTGMDQPRDAFYQKMKVPVNTAPLGASFIPNYKSFMFIHGLFALAERNTELINTMFSTLFRDFYTALIERFDEVVDCIEKGTLPDMDGIAHVKDNLMQYWSANPERAQELRTIGNDTTQPGWLKRVFPKLAIVVAISSGPFSSVLPEMKHHMGPDVQLRTLGINCSEAFLALAYDSKDPSLYKVVGTDEIIEYLDIDLPENAKGLLSAWEVQVGKKYEVILTTRDGFWRYRLGDVVEVVGFDPRDGQPIIHYLERRSSCIRLASEITTESELTGAIMTVSKDLGTVAEFCVMGDYRATRARYGYWVETQNNLPDDASHVPERVHAALKAANSNYDYENRTGKLGVPTVHILKKGTFAEFRDWKIRSLGISSGQVKVPLVVWEEATRKFLEERELREVVGPASVDS</sequence>
<accession>A0A5M3MPS0</accession>
<dbReference type="InterPro" id="IPR055377">
    <property type="entry name" value="GH3_M"/>
</dbReference>
<evidence type="ECO:0000259" key="2">
    <source>
        <dbReference type="Pfam" id="PF23572"/>
    </source>
</evidence>
<dbReference type="InterPro" id="IPR055378">
    <property type="entry name" value="GH3_C"/>
</dbReference>
<dbReference type="OMA" id="MPNMCYY"/>
<dbReference type="InterPro" id="IPR004993">
    <property type="entry name" value="GH3"/>
</dbReference>
<dbReference type="Pfam" id="PF03321">
    <property type="entry name" value="GH3"/>
    <property type="match status" value="1"/>
</dbReference>
<evidence type="ECO:0000313" key="3">
    <source>
        <dbReference type="EMBL" id="EIW81168.1"/>
    </source>
</evidence>
<protein>
    <submittedName>
        <fullName evidence="3">Uncharacterized protein</fullName>
    </submittedName>
</protein>
<organism evidence="3 4">
    <name type="scientific">Coniophora puteana (strain RWD-64-598)</name>
    <name type="common">Brown rot fungus</name>
    <dbReference type="NCBI Taxonomy" id="741705"/>
    <lineage>
        <taxon>Eukaryota</taxon>
        <taxon>Fungi</taxon>
        <taxon>Dikarya</taxon>
        <taxon>Basidiomycota</taxon>
        <taxon>Agaricomycotina</taxon>
        <taxon>Agaricomycetes</taxon>
        <taxon>Agaricomycetidae</taxon>
        <taxon>Boletales</taxon>
        <taxon>Coniophorineae</taxon>
        <taxon>Coniophoraceae</taxon>
        <taxon>Coniophora</taxon>
    </lineage>
</organism>
<dbReference type="Pfam" id="PF23572">
    <property type="entry name" value="GH3_C"/>
    <property type="match status" value="1"/>
</dbReference>
<dbReference type="PANTHER" id="PTHR31901">
    <property type="entry name" value="GH3 DOMAIN-CONTAINING PROTEIN"/>
    <property type="match status" value="1"/>
</dbReference>
<feature type="domain" description="GH3 middle" evidence="1">
    <location>
        <begin position="393"/>
        <end position="444"/>
    </location>
</feature>
<reference evidence="4" key="1">
    <citation type="journal article" date="2012" name="Science">
        <title>The Paleozoic origin of enzymatic lignin decomposition reconstructed from 31 fungal genomes.</title>
        <authorList>
            <person name="Floudas D."/>
            <person name="Binder M."/>
            <person name="Riley R."/>
            <person name="Barry K."/>
            <person name="Blanchette R.A."/>
            <person name="Henrissat B."/>
            <person name="Martinez A.T."/>
            <person name="Otillar R."/>
            <person name="Spatafora J.W."/>
            <person name="Yadav J.S."/>
            <person name="Aerts A."/>
            <person name="Benoit I."/>
            <person name="Boyd A."/>
            <person name="Carlson A."/>
            <person name="Copeland A."/>
            <person name="Coutinho P.M."/>
            <person name="de Vries R.P."/>
            <person name="Ferreira P."/>
            <person name="Findley K."/>
            <person name="Foster B."/>
            <person name="Gaskell J."/>
            <person name="Glotzer D."/>
            <person name="Gorecki P."/>
            <person name="Heitman J."/>
            <person name="Hesse C."/>
            <person name="Hori C."/>
            <person name="Igarashi K."/>
            <person name="Jurgens J.A."/>
            <person name="Kallen N."/>
            <person name="Kersten P."/>
            <person name="Kohler A."/>
            <person name="Kuees U."/>
            <person name="Kumar T.K.A."/>
            <person name="Kuo A."/>
            <person name="LaButti K."/>
            <person name="Larrondo L.F."/>
            <person name="Lindquist E."/>
            <person name="Ling A."/>
            <person name="Lombard V."/>
            <person name="Lucas S."/>
            <person name="Lundell T."/>
            <person name="Martin R."/>
            <person name="McLaughlin D.J."/>
            <person name="Morgenstern I."/>
            <person name="Morin E."/>
            <person name="Murat C."/>
            <person name="Nagy L.G."/>
            <person name="Nolan M."/>
            <person name="Ohm R.A."/>
            <person name="Patyshakuliyeva A."/>
            <person name="Rokas A."/>
            <person name="Ruiz-Duenas F.J."/>
            <person name="Sabat G."/>
            <person name="Salamov A."/>
            <person name="Samejima M."/>
            <person name="Schmutz J."/>
            <person name="Slot J.C."/>
            <person name="St John F."/>
            <person name="Stenlid J."/>
            <person name="Sun H."/>
            <person name="Sun S."/>
            <person name="Syed K."/>
            <person name="Tsang A."/>
            <person name="Wiebenga A."/>
            <person name="Young D."/>
            <person name="Pisabarro A."/>
            <person name="Eastwood D.C."/>
            <person name="Martin F."/>
            <person name="Cullen D."/>
            <person name="Grigoriev I.V."/>
            <person name="Hibbett D.S."/>
        </authorList>
    </citation>
    <scope>NUCLEOTIDE SEQUENCE [LARGE SCALE GENOMIC DNA]</scope>
    <source>
        <strain evidence="4">RWD-64-598 SS2</strain>
    </source>
</reference>
<dbReference type="RefSeq" id="XP_007768578.1">
    <property type="nucleotide sequence ID" value="XM_007770388.1"/>
</dbReference>
<dbReference type="GO" id="GO:0016881">
    <property type="term" value="F:acid-amino acid ligase activity"/>
    <property type="evidence" value="ECO:0007669"/>
    <property type="project" value="TreeGrafter"/>
</dbReference>
<proteinExistence type="predicted"/>
<evidence type="ECO:0000313" key="4">
    <source>
        <dbReference type="Proteomes" id="UP000053558"/>
    </source>
</evidence>
<name>A0A5M3MPS0_CONPW</name>
<feature type="domain" description="GH3 C-terminal" evidence="2">
    <location>
        <begin position="474"/>
        <end position="582"/>
    </location>
</feature>
<keyword evidence="4" id="KW-1185">Reference proteome</keyword>
<gene>
    <name evidence="3" type="ORF">CONPUDRAFT_82204</name>
</gene>
<dbReference type="Proteomes" id="UP000053558">
    <property type="component" value="Unassembled WGS sequence"/>
</dbReference>
<dbReference type="EMBL" id="JH711578">
    <property type="protein sequence ID" value="EIW81168.1"/>
    <property type="molecule type" value="Genomic_DNA"/>
</dbReference>
<comment type="caution">
    <text evidence="3">The sequence shown here is derived from an EMBL/GenBank/DDBJ whole genome shotgun (WGS) entry which is preliminary data.</text>
</comment>
<dbReference type="AlphaFoldDB" id="A0A5M3MPS0"/>
<dbReference type="GO" id="GO:0005737">
    <property type="term" value="C:cytoplasm"/>
    <property type="evidence" value="ECO:0007669"/>
    <property type="project" value="TreeGrafter"/>
</dbReference>
<dbReference type="KEGG" id="cput:CONPUDRAFT_82204"/>
<dbReference type="PANTHER" id="PTHR31901:SF9">
    <property type="entry name" value="GH3 DOMAIN-CONTAINING PROTEIN"/>
    <property type="match status" value="1"/>
</dbReference>
<dbReference type="GeneID" id="19210379"/>
<dbReference type="Pfam" id="PF23571">
    <property type="entry name" value="GH3_M"/>
    <property type="match status" value="1"/>
</dbReference>
<evidence type="ECO:0000259" key="1">
    <source>
        <dbReference type="Pfam" id="PF23571"/>
    </source>
</evidence>
<dbReference type="OrthoDB" id="10004661at2759"/>